<organism evidence="1 2">
    <name type="scientific">Flavobacterium rakeshii</name>
    <dbReference type="NCBI Taxonomy" id="1038845"/>
    <lineage>
        <taxon>Bacteria</taxon>
        <taxon>Pseudomonadati</taxon>
        <taxon>Bacteroidota</taxon>
        <taxon>Flavobacteriia</taxon>
        <taxon>Flavobacteriales</taxon>
        <taxon>Flavobacteriaceae</taxon>
        <taxon>Flavobacterium</taxon>
    </lineage>
</organism>
<evidence type="ECO:0000313" key="2">
    <source>
        <dbReference type="Proteomes" id="UP000433945"/>
    </source>
</evidence>
<keyword evidence="2" id="KW-1185">Reference proteome</keyword>
<sequence length="185" mass="21863">MKKIFIILCAFTFITSWSQSEKIQFSEKISVAGFEHKELFENAINWYLGARREDKVDNVLPESGILESNRLVYFSDEKGSYMHIGLDIVIKKPQPVLISYTVAIKTYTEEYSFSIENFYYKLIKDKDGECYQYTALENDPPEDCKSTWGLVFYKNARANLEEIVRIYMVENFIPQLKDWMKRKRP</sequence>
<dbReference type="AlphaFoldDB" id="A0A6N8HFN2"/>
<protein>
    <recommendedName>
        <fullName evidence="3">DUF4468 domain-containing protein</fullName>
    </recommendedName>
</protein>
<name>A0A6N8HFN2_9FLAO</name>
<evidence type="ECO:0008006" key="3">
    <source>
        <dbReference type="Google" id="ProtNLM"/>
    </source>
</evidence>
<comment type="caution">
    <text evidence="1">The sequence shown here is derived from an EMBL/GenBank/DDBJ whole genome shotgun (WGS) entry which is preliminary data.</text>
</comment>
<dbReference type="EMBL" id="WOWP01000050">
    <property type="protein sequence ID" value="MUV04537.1"/>
    <property type="molecule type" value="Genomic_DNA"/>
</dbReference>
<dbReference type="RefSeq" id="WP_157483758.1">
    <property type="nucleotide sequence ID" value="NZ_WOWP01000050.1"/>
</dbReference>
<dbReference type="Proteomes" id="UP000433945">
    <property type="component" value="Unassembled WGS sequence"/>
</dbReference>
<gene>
    <name evidence="1" type="ORF">GN157_12535</name>
</gene>
<proteinExistence type="predicted"/>
<accession>A0A6N8HFN2</accession>
<reference evidence="1 2" key="1">
    <citation type="submission" date="2019-12" db="EMBL/GenBank/DDBJ databases">
        <authorList>
            <person name="Sun J.-Q."/>
        </authorList>
    </citation>
    <scope>NUCLEOTIDE SEQUENCE [LARGE SCALE GENOMIC DNA]</scope>
    <source>
        <strain evidence="1 2">JCM 17928</strain>
    </source>
</reference>
<evidence type="ECO:0000313" key="1">
    <source>
        <dbReference type="EMBL" id="MUV04537.1"/>
    </source>
</evidence>